<keyword evidence="8" id="KW-0067">ATP-binding</keyword>
<dbReference type="AlphaFoldDB" id="A0A381TPD2"/>
<dbReference type="UniPathway" id="UPA00109">
    <property type="reaction ID" value="UER00188"/>
</dbReference>
<dbReference type="Pfam" id="PF00224">
    <property type="entry name" value="PK"/>
    <property type="match status" value="1"/>
</dbReference>
<comment type="pathway">
    <text evidence="1">Carbohydrate degradation; glycolysis; pyruvate from D-glyceraldehyde 3-phosphate: step 5/5.</text>
</comment>
<keyword evidence="11" id="KW-0670">Pyruvate</keyword>
<dbReference type="InterPro" id="IPR011037">
    <property type="entry name" value="Pyrv_Knase-like_insert_dom_sf"/>
</dbReference>
<dbReference type="GO" id="GO:0000287">
    <property type="term" value="F:magnesium ion binding"/>
    <property type="evidence" value="ECO:0007669"/>
    <property type="project" value="InterPro"/>
</dbReference>
<dbReference type="InterPro" id="IPR015806">
    <property type="entry name" value="Pyrv_Knase_insert_dom_sf"/>
</dbReference>
<evidence type="ECO:0000256" key="8">
    <source>
        <dbReference type="ARBA" id="ARBA00022840"/>
    </source>
</evidence>
<accession>A0A381TPD2</accession>
<dbReference type="InterPro" id="IPR036918">
    <property type="entry name" value="Pyrv_Knase_C_sf"/>
</dbReference>
<dbReference type="FunFam" id="2.40.33.10:FF:000001">
    <property type="entry name" value="Pyruvate kinase"/>
    <property type="match status" value="1"/>
</dbReference>
<dbReference type="PRINTS" id="PR01050">
    <property type="entry name" value="PYRUVTKNASE"/>
</dbReference>
<dbReference type="NCBIfam" id="TIGR01064">
    <property type="entry name" value="pyruv_kin"/>
    <property type="match status" value="1"/>
</dbReference>
<dbReference type="InterPro" id="IPR015793">
    <property type="entry name" value="Pyrv_Knase_brl"/>
</dbReference>
<keyword evidence="7" id="KW-0418">Kinase</keyword>
<feature type="domain" description="Pyruvate kinase C-terminal" evidence="13">
    <location>
        <begin position="373"/>
        <end position="487"/>
    </location>
</feature>
<evidence type="ECO:0000256" key="11">
    <source>
        <dbReference type="ARBA" id="ARBA00023317"/>
    </source>
</evidence>
<evidence type="ECO:0000256" key="10">
    <source>
        <dbReference type="ARBA" id="ARBA00023152"/>
    </source>
</evidence>
<comment type="similarity">
    <text evidence="2">Belongs to the pyruvate kinase family.</text>
</comment>
<evidence type="ECO:0000256" key="9">
    <source>
        <dbReference type="ARBA" id="ARBA00022842"/>
    </source>
</evidence>
<evidence type="ECO:0000259" key="12">
    <source>
        <dbReference type="Pfam" id="PF00224"/>
    </source>
</evidence>
<gene>
    <name evidence="14" type="ORF">METZ01_LOCUS70796</name>
</gene>
<dbReference type="Gene3D" id="3.20.20.60">
    <property type="entry name" value="Phosphoenolpyruvate-binding domains"/>
    <property type="match status" value="1"/>
</dbReference>
<dbReference type="Gene3D" id="2.40.33.10">
    <property type="entry name" value="PK beta-barrel domain-like"/>
    <property type="match status" value="1"/>
</dbReference>
<sequence>MNKVMVKTGKAEQKVAQRRTKIVATLGPSTDDATVIENLIRAGVDVLRLNFSHGAAENQKKRIDTVRKIADKVGRYVGIMGDLAGSKIRIESFRNGPAVLKDGQTFTLNTAMSPNAGDESGVSVSYPDLVKDVDTGDLLLLDDGQIILRVEVVSKTKVHCSVVEGGVLSERKGLNKQGGGLSAPVLTSKDQADIKASAALGLDFLAVSFAREARDIKKVRSLLEAAGGKADIVAKIERAEAVENIESIIDASDIIMVARGDLAVEVGYAAMTSLQKRLIHLTRSRNKISITATQMLESMIQHLSPTRAEASDVANAVMDGTDAVMLSAETAAGKYPVQAVQVMSELCLGAEKHEIFSGAPNYRLDDVFEYADEAIAMAVMYTANHLDVSAIVALTESGSTSRWMSRVRSNIPIYACTRHADTCRRVAMQRGVYPVPFHIDHVDSFALHQTVFNTLIDRGAVSSGDLLLLTKGEMEGISGGTNTMQILKVPKPTEDIEPEGS</sequence>
<dbReference type="InterPro" id="IPR001697">
    <property type="entry name" value="Pyr_Knase"/>
</dbReference>
<dbReference type="SUPFAM" id="SSF52935">
    <property type="entry name" value="PK C-terminal domain-like"/>
    <property type="match status" value="1"/>
</dbReference>
<reference evidence="14" key="1">
    <citation type="submission" date="2018-05" db="EMBL/GenBank/DDBJ databases">
        <authorList>
            <person name="Lanie J.A."/>
            <person name="Ng W.-L."/>
            <person name="Kazmierczak K.M."/>
            <person name="Andrzejewski T.M."/>
            <person name="Davidsen T.M."/>
            <person name="Wayne K.J."/>
            <person name="Tettelin H."/>
            <person name="Glass J.I."/>
            <person name="Rusch D."/>
            <person name="Podicherti R."/>
            <person name="Tsui H.-C.T."/>
            <person name="Winkler M.E."/>
        </authorList>
    </citation>
    <scope>NUCLEOTIDE SEQUENCE</scope>
</reference>
<dbReference type="PANTHER" id="PTHR11817">
    <property type="entry name" value="PYRUVATE KINASE"/>
    <property type="match status" value="1"/>
</dbReference>
<dbReference type="SUPFAM" id="SSF51621">
    <property type="entry name" value="Phosphoenolpyruvate/pyruvate domain"/>
    <property type="match status" value="1"/>
</dbReference>
<keyword evidence="10" id="KW-0324">Glycolysis</keyword>
<dbReference type="PROSITE" id="PS00110">
    <property type="entry name" value="PYRUVATE_KINASE"/>
    <property type="match status" value="1"/>
</dbReference>
<keyword evidence="5" id="KW-0479">Metal-binding</keyword>
<keyword evidence="4" id="KW-0808">Transferase</keyword>
<dbReference type="NCBIfam" id="NF004978">
    <property type="entry name" value="PRK06354.1"/>
    <property type="match status" value="1"/>
</dbReference>
<protein>
    <recommendedName>
        <fullName evidence="3">pyruvate kinase</fullName>
        <ecNumber evidence="3">2.7.1.40</ecNumber>
    </recommendedName>
</protein>
<dbReference type="InterPro" id="IPR015795">
    <property type="entry name" value="Pyrv_Knase_C"/>
</dbReference>
<dbReference type="Pfam" id="PF02887">
    <property type="entry name" value="PK_C"/>
    <property type="match status" value="1"/>
</dbReference>
<evidence type="ECO:0000256" key="3">
    <source>
        <dbReference type="ARBA" id="ARBA00012142"/>
    </source>
</evidence>
<evidence type="ECO:0000259" key="13">
    <source>
        <dbReference type="Pfam" id="PF02887"/>
    </source>
</evidence>
<evidence type="ECO:0000313" key="14">
    <source>
        <dbReference type="EMBL" id="SVA17942.1"/>
    </source>
</evidence>
<dbReference type="Gene3D" id="3.40.1380.20">
    <property type="entry name" value="Pyruvate kinase, C-terminal domain"/>
    <property type="match status" value="1"/>
</dbReference>
<dbReference type="InterPro" id="IPR015813">
    <property type="entry name" value="Pyrv/PenolPyrv_kinase-like_dom"/>
</dbReference>
<evidence type="ECO:0000256" key="4">
    <source>
        <dbReference type="ARBA" id="ARBA00022679"/>
    </source>
</evidence>
<dbReference type="GO" id="GO:0016301">
    <property type="term" value="F:kinase activity"/>
    <property type="evidence" value="ECO:0007669"/>
    <property type="project" value="UniProtKB-KW"/>
</dbReference>
<evidence type="ECO:0000256" key="2">
    <source>
        <dbReference type="ARBA" id="ARBA00008663"/>
    </source>
</evidence>
<dbReference type="GO" id="GO:0005524">
    <property type="term" value="F:ATP binding"/>
    <property type="evidence" value="ECO:0007669"/>
    <property type="project" value="UniProtKB-KW"/>
</dbReference>
<keyword evidence="6" id="KW-0547">Nucleotide-binding</keyword>
<name>A0A381TPD2_9ZZZZ</name>
<dbReference type="GO" id="GO:0004743">
    <property type="term" value="F:pyruvate kinase activity"/>
    <property type="evidence" value="ECO:0007669"/>
    <property type="project" value="UniProtKB-EC"/>
</dbReference>
<dbReference type="GO" id="GO:0030955">
    <property type="term" value="F:potassium ion binding"/>
    <property type="evidence" value="ECO:0007669"/>
    <property type="project" value="InterPro"/>
</dbReference>
<evidence type="ECO:0000256" key="5">
    <source>
        <dbReference type="ARBA" id="ARBA00022723"/>
    </source>
</evidence>
<organism evidence="14">
    <name type="scientific">marine metagenome</name>
    <dbReference type="NCBI Taxonomy" id="408172"/>
    <lineage>
        <taxon>unclassified sequences</taxon>
        <taxon>metagenomes</taxon>
        <taxon>ecological metagenomes</taxon>
    </lineage>
</organism>
<keyword evidence="9" id="KW-0460">Magnesium</keyword>
<dbReference type="SUPFAM" id="SSF50800">
    <property type="entry name" value="PK beta-barrel domain-like"/>
    <property type="match status" value="1"/>
</dbReference>
<evidence type="ECO:0000256" key="6">
    <source>
        <dbReference type="ARBA" id="ARBA00022741"/>
    </source>
</evidence>
<feature type="domain" description="Pyruvate kinase barrel" evidence="12">
    <location>
        <begin position="18"/>
        <end position="340"/>
    </location>
</feature>
<dbReference type="NCBIfam" id="NF004491">
    <property type="entry name" value="PRK05826.1"/>
    <property type="match status" value="1"/>
</dbReference>
<proteinExistence type="inferred from homology"/>
<evidence type="ECO:0000256" key="1">
    <source>
        <dbReference type="ARBA" id="ARBA00004997"/>
    </source>
</evidence>
<dbReference type="EMBL" id="UINC01004939">
    <property type="protein sequence ID" value="SVA17942.1"/>
    <property type="molecule type" value="Genomic_DNA"/>
</dbReference>
<evidence type="ECO:0000256" key="7">
    <source>
        <dbReference type="ARBA" id="ARBA00022777"/>
    </source>
</evidence>
<dbReference type="EC" id="2.7.1.40" evidence="3"/>
<dbReference type="InterPro" id="IPR040442">
    <property type="entry name" value="Pyrv_kinase-like_dom_sf"/>
</dbReference>
<dbReference type="InterPro" id="IPR018209">
    <property type="entry name" value="Pyrv_Knase_AS"/>
</dbReference>